<evidence type="ECO:0008006" key="2">
    <source>
        <dbReference type="Google" id="ProtNLM"/>
    </source>
</evidence>
<reference evidence="1" key="1">
    <citation type="submission" date="2023-07" db="EMBL/GenBank/DDBJ databases">
        <authorList>
            <person name="Pelsma A.J. K."/>
        </authorList>
    </citation>
    <scope>NUCLEOTIDE SEQUENCE</scope>
</reference>
<dbReference type="PANTHER" id="PTHR43883:SF1">
    <property type="entry name" value="GLUCONOKINASE"/>
    <property type="match status" value="1"/>
</dbReference>
<gene>
    <name evidence="1" type="ORF">AMST5_03646</name>
</gene>
<protein>
    <recommendedName>
        <fullName evidence="2">Aminoglycoside phosphotransferase domain-containing protein</fullName>
    </recommendedName>
</protein>
<name>A0AA48M6R5_9ZZZZ</name>
<dbReference type="AlphaFoldDB" id="A0AA48M6R5"/>
<dbReference type="EMBL" id="OY288114">
    <property type="protein sequence ID" value="CAJ0885769.1"/>
    <property type="molecule type" value="Genomic_DNA"/>
</dbReference>
<accession>A0AA48M6R5</accession>
<dbReference type="SUPFAM" id="SSF56112">
    <property type="entry name" value="Protein kinase-like (PK-like)"/>
    <property type="match status" value="1"/>
</dbReference>
<dbReference type="PANTHER" id="PTHR43883">
    <property type="entry name" value="SLR0207 PROTEIN"/>
    <property type="match status" value="1"/>
</dbReference>
<evidence type="ECO:0000313" key="1">
    <source>
        <dbReference type="EMBL" id="CAJ0885769.1"/>
    </source>
</evidence>
<dbReference type="InterPro" id="IPR052732">
    <property type="entry name" value="Cell-binding_unc_protein"/>
</dbReference>
<proteinExistence type="predicted"/>
<organism evidence="1">
    <name type="scientific">freshwater sediment metagenome</name>
    <dbReference type="NCBI Taxonomy" id="556182"/>
    <lineage>
        <taxon>unclassified sequences</taxon>
        <taxon>metagenomes</taxon>
        <taxon>ecological metagenomes</taxon>
    </lineage>
</organism>
<dbReference type="InterPro" id="IPR011009">
    <property type="entry name" value="Kinase-like_dom_sf"/>
</dbReference>
<sequence>MKKATARERKRSSDVTVTESVSLADKLRFLSVSEAYAFHPGSVEIIETHMSYVFLAGVRAYKLKKPVRYPFLDFSTLAARERDCREELRLNRRLAPDVYLGVLPLTAEDARLSLGGKGEVVDWIVEMRRLPRERMLDQLIAGDGVKDASIASLCDTLARFYRGAERSTITPDDYLSRFFDEMRLNRDVLTRDDFPHRNEATQFLDRLDSRLASSRMMLEARVREGHVVDGHGDLRPEHVCLNRPIEIFDCLEFNAALRQVDPFDEIALLGVECAQLGAPHLLARFAQALAARLDTPAPEALVALYGAWRAALRARLSFAHLLEPSARTPEKWAPLAKRYLSIGARLLEEETLWLS</sequence>